<reference evidence="2 3" key="1">
    <citation type="submission" date="2020-02" db="EMBL/GenBank/DDBJ databases">
        <title>Characterization of phylogenetic diversity of novel bifidobacterial species isolated in Czech ZOOs.</title>
        <authorList>
            <person name="Lugli G.A."/>
            <person name="Vera N.B."/>
            <person name="Ventura M."/>
        </authorList>
    </citation>
    <scope>NUCLEOTIDE SEQUENCE [LARGE SCALE GENOMIC DNA]</scope>
    <source>
        <strain evidence="2 3">DSM 109957</strain>
    </source>
</reference>
<dbReference type="SUPFAM" id="SSF53254">
    <property type="entry name" value="Phosphoglycerate mutase-like"/>
    <property type="match status" value="1"/>
</dbReference>
<dbReference type="InterPro" id="IPR013078">
    <property type="entry name" value="His_Pase_superF_clade-1"/>
</dbReference>
<evidence type="ECO:0000313" key="2">
    <source>
        <dbReference type="EMBL" id="NMM94301.1"/>
    </source>
</evidence>
<dbReference type="CDD" id="cd07067">
    <property type="entry name" value="HP_PGM_like"/>
    <property type="match status" value="1"/>
</dbReference>
<gene>
    <name evidence="2" type="ORF">G1C95_1488</name>
</gene>
<organism evidence="2 3">
    <name type="scientific">Bifidobacterium oedipodis</name>
    <dbReference type="NCBI Taxonomy" id="2675322"/>
    <lineage>
        <taxon>Bacteria</taxon>
        <taxon>Bacillati</taxon>
        <taxon>Actinomycetota</taxon>
        <taxon>Actinomycetes</taxon>
        <taxon>Bifidobacteriales</taxon>
        <taxon>Bifidobacteriaceae</taxon>
        <taxon>Bifidobacterium</taxon>
    </lineage>
</organism>
<dbReference type="AlphaFoldDB" id="A0A7Y0ES35"/>
<dbReference type="GO" id="GO:0016787">
    <property type="term" value="F:hydrolase activity"/>
    <property type="evidence" value="ECO:0007669"/>
    <property type="project" value="UniProtKB-KW"/>
</dbReference>
<evidence type="ECO:0000313" key="3">
    <source>
        <dbReference type="Proteomes" id="UP000532194"/>
    </source>
</evidence>
<dbReference type="Gene3D" id="3.40.50.1240">
    <property type="entry name" value="Phosphoglycerate mutase-like"/>
    <property type="match status" value="1"/>
</dbReference>
<dbReference type="PANTHER" id="PTHR20935:SF1">
    <property type="entry name" value="SLL1549 PROTEIN"/>
    <property type="match status" value="1"/>
</dbReference>
<dbReference type="InterPro" id="IPR029033">
    <property type="entry name" value="His_PPase_superfam"/>
</dbReference>
<dbReference type="RefSeq" id="WP_169172335.1">
    <property type="nucleotide sequence ID" value="NZ_JAAIII010000004.1"/>
</dbReference>
<dbReference type="InterPro" id="IPR051021">
    <property type="entry name" value="Mito_Ser/Thr_phosphatase"/>
</dbReference>
<evidence type="ECO:0000256" key="1">
    <source>
        <dbReference type="ARBA" id="ARBA00022801"/>
    </source>
</evidence>
<protein>
    <submittedName>
        <fullName evidence="2">Phosphohistidine phosphatase SixA</fullName>
    </submittedName>
</protein>
<proteinExistence type="predicted"/>
<dbReference type="Pfam" id="PF00300">
    <property type="entry name" value="His_Phos_1"/>
    <property type="match status" value="1"/>
</dbReference>
<name>A0A7Y0ES35_9BIFI</name>
<keyword evidence="1" id="KW-0378">Hydrolase</keyword>
<accession>A0A7Y0ES35</accession>
<dbReference type="PANTHER" id="PTHR20935">
    <property type="entry name" value="PHOSPHOGLYCERATE MUTASE-RELATED"/>
    <property type="match status" value="1"/>
</dbReference>
<comment type="caution">
    <text evidence="2">The sequence shown here is derived from an EMBL/GenBank/DDBJ whole genome shotgun (WGS) entry which is preliminary data.</text>
</comment>
<dbReference type="SMART" id="SM00855">
    <property type="entry name" value="PGAM"/>
    <property type="match status" value="1"/>
</dbReference>
<dbReference type="Proteomes" id="UP000532194">
    <property type="component" value="Unassembled WGS sequence"/>
</dbReference>
<keyword evidence="3" id="KW-1185">Reference proteome</keyword>
<sequence>MGIKLGKVAKAAKKYEHILVIMRHAKAEPFGGDKPDRERELTDKGLKQAKIVGKGLESLNLVPERISCSTAVRTRQTLDRMLKIFGDDPIVDYRVSLYDGGVQSVFDELSHTKSKDRVFMIVGHEPTVSISAQWLASADSDAERLDLLNLGLSPASIVILGSNKPFAEWQVHSGDVLAVINVKDFD</sequence>
<dbReference type="EMBL" id="JAAIII010000004">
    <property type="protein sequence ID" value="NMM94301.1"/>
    <property type="molecule type" value="Genomic_DNA"/>
</dbReference>